<dbReference type="Pfam" id="PF17919">
    <property type="entry name" value="RT_RNaseH_2"/>
    <property type="match status" value="1"/>
</dbReference>
<accession>A0A151RTR6</accession>
<dbReference type="Gene3D" id="3.30.70.270">
    <property type="match status" value="1"/>
</dbReference>
<proteinExistence type="predicted"/>
<dbReference type="AlphaFoldDB" id="A0A151RTR6"/>
<dbReference type="OMA" id="HGRYEIS"/>
<dbReference type="InterPro" id="IPR041588">
    <property type="entry name" value="Integrase_H2C2"/>
</dbReference>
<dbReference type="Pfam" id="PF17921">
    <property type="entry name" value="Integrase_H2C2"/>
    <property type="match status" value="1"/>
</dbReference>
<evidence type="ECO:0000259" key="2">
    <source>
        <dbReference type="Pfam" id="PF17919"/>
    </source>
</evidence>
<dbReference type="FunFam" id="3.30.70.270:FF:000020">
    <property type="entry name" value="Transposon Tf2-6 polyprotein-like Protein"/>
    <property type="match status" value="1"/>
</dbReference>
<evidence type="ECO:0000256" key="1">
    <source>
        <dbReference type="ARBA" id="ARBA00023268"/>
    </source>
</evidence>
<name>A0A151RTR6_CAJCA</name>
<dbReference type="PANTHER" id="PTHR37984">
    <property type="entry name" value="PROTEIN CBG26694"/>
    <property type="match status" value="1"/>
</dbReference>
<dbReference type="InterPro" id="IPR043502">
    <property type="entry name" value="DNA/RNA_pol_sf"/>
</dbReference>
<reference evidence="4" key="1">
    <citation type="journal article" date="2012" name="Nat. Biotechnol.">
        <title>Draft genome sequence of pigeonpea (Cajanus cajan), an orphan legume crop of resource-poor farmers.</title>
        <authorList>
            <person name="Varshney R.K."/>
            <person name="Chen W."/>
            <person name="Li Y."/>
            <person name="Bharti A.K."/>
            <person name="Saxena R.K."/>
            <person name="Schlueter J.A."/>
            <person name="Donoghue M.T."/>
            <person name="Azam S."/>
            <person name="Fan G."/>
            <person name="Whaley A.M."/>
            <person name="Farmer A.D."/>
            <person name="Sheridan J."/>
            <person name="Iwata A."/>
            <person name="Tuteja R."/>
            <person name="Penmetsa R.V."/>
            <person name="Wu W."/>
            <person name="Upadhyaya H.D."/>
            <person name="Yang S.P."/>
            <person name="Shah T."/>
            <person name="Saxena K.B."/>
            <person name="Michael T."/>
            <person name="McCombie W.R."/>
            <person name="Yang B."/>
            <person name="Zhang G."/>
            <person name="Yang H."/>
            <person name="Wang J."/>
            <person name="Spillane C."/>
            <person name="Cook D.R."/>
            <person name="May G.D."/>
            <person name="Xu X."/>
            <person name="Jackson S.A."/>
        </authorList>
    </citation>
    <scope>NUCLEOTIDE SEQUENCE [LARGE SCALE GENOMIC DNA]</scope>
</reference>
<dbReference type="CDD" id="cd09274">
    <property type="entry name" value="RNase_HI_RT_Ty3"/>
    <property type="match status" value="1"/>
</dbReference>
<sequence>AKLSKCLFCKHSIEYLGHIVSSIGVHADPKKIEAMVQWPHPKNIKQLHSFLGLTGYYRRFVAKYALIVSRFTNLLHKGAFEWNVVADSAFAALKQAMVEAPVLQLPNFSQEFIVETDASNDVVGVVLMQKGHHIAYFSKKLSPHLQASSIYVKELHAIVEVVLKWRQYLLGSLFVIRTDHKSIKELLQQVIQTPGQQAYVRKLMGFTIRIEYKSGSSNSVVDALSRVPATQDDNATTLPSIFLALVSGPVFQIIDQLKQENLTDPFLQSFHFKHQHGNLLFPYSVRQGLLIFHGRYEISPTSSLCTVFINEFYDTPSGGHAGIKRTLSWLSSIFYWPKMRQVVANHNAQCLLCQQVKYSTQAPTGLLQPLPIPEAIWEDITMDFIIGLPPSK</sequence>
<dbReference type="PANTHER" id="PTHR37984:SF5">
    <property type="entry name" value="PROTEIN NYNRIN-LIKE"/>
    <property type="match status" value="1"/>
</dbReference>
<evidence type="ECO:0000313" key="5">
    <source>
        <dbReference type="Proteomes" id="UP000075243"/>
    </source>
</evidence>
<dbReference type="InterPro" id="IPR050951">
    <property type="entry name" value="Retrovirus_Pol_polyprotein"/>
</dbReference>
<keyword evidence="1" id="KW-0511">Multifunctional enzyme</keyword>
<dbReference type="InterPro" id="IPR043128">
    <property type="entry name" value="Rev_trsase/Diguanyl_cyclase"/>
</dbReference>
<dbReference type="Gene3D" id="1.10.340.70">
    <property type="match status" value="1"/>
</dbReference>
<evidence type="ECO:0000259" key="3">
    <source>
        <dbReference type="Pfam" id="PF17921"/>
    </source>
</evidence>
<dbReference type="SUPFAM" id="SSF56672">
    <property type="entry name" value="DNA/RNA polymerases"/>
    <property type="match status" value="1"/>
</dbReference>
<gene>
    <name evidence="4" type="ORF">KK1_032490</name>
</gene>
<feature type="non-terminal residue" evidence="4">
    <location>
        <position position="1"/>
    </location>
</feature>
<evidence type="ECO:0000313" key="4">
    <source>
        <dbReference type="EMBL" id="KYP45930.1"/>
    </source>
</evidence>
<dbReference type="Gramene" id="C.cajan_31804.t">
    <property type="protein sequence ID" value="C.cajan_31804.t.cds1"/>
    <property type="gene ID" value="C.cajan_31804"/>
</dbReference>
<dbReference type="Proteomes" id="UP000075243">
    <property type="component" value="Unassembled WGS sequence"/>
</dbReference>
<keyword evidence="5" id="KW-1185">Reference proteome</keyword>
<organism evidence="4 5">
    <name type="scientific">Cajanus cajan</name>
    <name type="common">Pigeon pea</name>
    <name type="synonym">Cajanus indicus</name>
    <dbReference type="NCBI Taxonomy" id="3821"/>
    <lineage>
        <taxon>Eukaryota</taxon>
        <taxon>Viridiplantae</taxon>
        <taxon>Streptophyta</taxon>
        <taxon>Embryophyta</taxon>
        <taxon>Tracheophyta</taxon>
        <taxon>Spermatophyta</taxon>
        <taxon>Magnoliopsida</taxon>
        <taxon>eudicotyledons</taxon>
        <taxon>Gunneridae</taxon>
        <taxon>Pentapetalae</taxon>
        <taxon>rosids</taxon>
        <taxon>fabids</taxon>
        <taxon>Fabales</taxon>
        <taxon>Fabaceae</taxon>
        <taxon>Papilionoideae</taxon>
        <taxon>50 kb inversion clade</taxon>
        <taxon>NPAAA clade</taxon>
        <taxon>indigoferoid/millettioid clade</taxon>
        <taxon>Phaseoleae</taxon>
        <taxon>Cajanus</taxon>
    </lineage>
</organism>
<protein>
    <submittedName>
        <fullName evidence="4">Retrotransposable element Tf2</fullName>
    </submittedName>
</protein>
<dbReference type="GO" id="GO:0003824">
    <property type="term" value="F:catalytic activity"/>
    <property type="evidence" value="ECO:0007669"/>
    <property type="project" value="UniProtKB-KW"/>
</dbReference>
<dbReference type="EMBL" id="KQ483574">
    <property type="protein sequence ID" value="KYP45930.1"/>
    <property type="molecule type" value="Genomic_DNA"/>
</dbReference>
<feature type="domain" description="Reverse transcriptase/retrotransposon-derived protein RNase H-like" evidence="2">
    <location>
        <begin position="82"/>
        <end position="176"/>
    </location>
</feature>
<dbReference type="InterPro" id="IPR041577">
    <property type="entry name" value="RT_RNaseH_2"/>
</dbReference>
<feature type="domain" description="Integrase zinc-binding" evidence="3">
    <location>
        <begin position="302"/>
        <end position="358"/>
    </location>
</feature>